<dbReference type="GO" id="GO:0006633">
    <property type="term" value="P:fatty acid biosynthetic process"/>
    <property type="evidence" value="ECO:0007669"/>
    <property type="project" value="InterPro"/>
</dbReference>
<gene>
    <name evidence="5" type="ORF">AFERRI_100142</name>
    <name evidence="7" type="ORF">AFERRI_50112</name>
    <name evidence="6" type="ORF">H2515_14240</name>
</gene>
<dbReference type="EMBL" id="CP059488">
    <property type="protein sequence ID" value="QQD72518.1"/>
    <property type="molecule type" value="Genomic_DNA"/>
</dbReference>
<dbReference type="InterPro" id="IPR020841">
    <property type="entry name" value="PKS_Beta-ketoAc_synthase_dom"/>
</dbReference>
<dbReference type="InterPro" id="IPR014030">
    <property type="entry name" value="Ketoacyl_synth_N"/>
</dbReference>
<dbReference type="InterPro" id="IPR018201">
    <property type="entry name" value="Ketoacyl_synth_AS"/>
</dbReference>
<evidence type="ECO:0000256" key="2">
    <source>
        <dbReference type="ARBA" id="ARBA00022679"/>
    </source>
</evidence>
<dbReference type="GO" id="GO:0004315">
    <property type="term" value="F:3-oxoacyl-[acyl-carrier-protein] synthase activity"/>
    <property type="evidence" value="ECO:0007669"/>
    <property type="project" value="UniProtKB-EC"/>
</dbReference>
<keyword evidence="8" id="KW-1185">Reference proteome</keyword>
<name>A0A060UJ18_9PROT</name>
<evidence type="ECO:0000313" key="9">
    <source>
        <dbReference type="Proteomes" id="UP000595420"/>
    </source>
</evidence>
<keyword evidence="2 3" id="KW-0808">Transferase</keyword>
<reference evidence="7 8" key="3">
    <citation type="submission" date="2017-03" db="EMBL/GenBank/DDBJ databases">
        <authorList>
            <person name="Regsiter A."/>
            <person name="William W."/>
        </authorList>
    </citation>
    <scope>NUCLEOTIDE SEQUENCE [LARGE SCALE GENOMIC DNA]</scope>
    <source>
        <strain evidence="7">PRJEB5721</strain>
    </source>
</reference>
<comment type="similarity">
    <text evidence="1 3">Belongs to the thiolase-like superfamily. Beta-ketoacyl-ACP synthases family.</text>
</comment>
<sequence length="397" mass="41408">MSILMISGVTATSCIGRGLEQTLAALHGRRGGLAPCVFRDMVVDTWVGEVAGVDDEKMDADLRDFNCRNNRLAQLALSQDGFTDAVEAAVGRWGRRRVGVFLGTSTAGMSRTEWAFQHRDAVNGQLPAEFVYAGTHSPYSLTEFVRRKLALAGPAVAVSSACSSSAKVFATAQRMIDCGLIDAAVVGGVDSLCATTLYGFESLGLLAKEPCRPFNGDRAGISIGEAAAYMLVERVAGPQDREAVWLLGVGESSDAYHMSSPHPEGLGARLAMERALSSAGLDPEHVDYINLHGTGTVANDAAEAIAIANVFGTATPCSSTKGATGHTLGAAGALEAAICVLAIQNGFMPSSPYTGPRDHAMKINYISQNQGGAISTVLSNSFGFGGSNCSLIFGHPI</sequence>
<dbReference type="EMBL" id="CCCS020000002">
    <property type="protein sequence ID" value="CDQ08707.1"/>
    <property type="molecule type" value="Genomic_DNA"/>
</dbReference>
<reference evidence="6 9" key="4">
    <citation type="submission" date="2020-07" db="EMBL/GenBank/DDBJ databases">
        <title>Complete genome sequence analysis of Acidithiobacillus ferrivorans XJFY6S-08 reveals extreme environmental adaptation to alpine acid mine drainage.</title>
        <authorList>
            <person name="Yan L."/>
            <person name="Ni Y."/>
        </authorList>
    </citation>
    <scope>NUCLEOTIDE SEQUENCE [LARGE SCALE GENOMIC DNA]</scope>
    <source>
        <strain evidence="6 9">XJFY6S-08</strain>
    </source>
</reference>
<evidence type="ECO:0000256" key="1">
    <source>
        <dbReference type="ARBA" id="ARBA00008467"/>
    </source>
</evidence>
<dbReference type="GO" id="GO:0005829">
    <property type="term" value="C:cytosol"/>
    <property type="evidence" value="ECO:0007669"/>
    <property type="project" value="TreeGrafter"/>
</dbReference>
<reference evidence="5" key="1">
    <citation type="submission" date="2014-03" db="EMBL/GenBank/DDBJ databases">
        <authorList>
            <person name="Genoscope - CEA"/>
        </authorList>
    </citation>
    <scope>NUCLEOTIDE SEQUENCE [LARGE SCALE GENOMIC DNA]</scope>
    <source>
        <strain evidence="5">CF27</strain>
    </source>
</reference>
<feature type="domain" description="Ketosynthase family 3 (KS3)" evidence="4">
    <location>
        <begin position="1"/>
        <end position="395"/>
    </location>
</feature>
<evidence type="ECO:0000256" key="3">
    <source>
        <dbReference type="RuleBase" id="RU003694"/>
    </source>
</evidence>
<dbReference type="Pfam" id="PF00109">
    <property type="entry name" value="ketoacyl-synt"/>
    <property type="match status" value="1"/>
</dbReference>
<dbReference type="PANTHER" id="PTHR11712:SF320">
    <property type="entry name" value="BETA-KETOACYL SYNTHASE"/>
    <property type="match status" value="1"/>
</dbReference>
<dbReference type="SMART" id="SM00825">
    <property type="entry name" value="PKS_KS"/>
    <property type="match status" value="1"/>
</dbReference>
<dbReference type="Pfam" id="PF02801">
    <property type="entry name" value="Ketoacyl-synt_C"/>
    <property type="match status" value="1"/>
</dbReference>
<protein>
    <submittedName>
        <fullName evidence="7">Beta-ketoacyl synthase</fullName>
    </submittedName>
    <submittedName>
        <fullName evidence="6">Beta-ketoacyl-[acyl-carrier-protein] synthase family protein</fullName>
    </submittedName>
    <submittedName>
        <fullName evidence="5">Putative Beta-ketoacyl-acyl-carrier-protein synthase</fullName>
        <ecNumber evidence="5">2.3.1.41</ecNumber>
    </submittedName>
</protein>
<dbReference type="Proteomes" id="UP000193925">
    <property type="component" value="Chromosome AFERRI"/>
</dbReference>
<keyword evidence="5" id="KW-0012">Acyltransferase</keyword>
<dbReference type="NCBIfam" id="NF006618">
    <property type="entry name" value="PRK09185.1"/>
    <property type="match status" value="1"/>
</dbReference>
<dbReference type="InterPro" id="IPR000794">
    <property type="entry name" value="Beta-ketoacyl_synthase"/>
</dbReference>
<evidence type="ECO:0000313" key="6">
    <source>
        <dbReference type="EMBL" id="QQD72518.1"/>
    </source>
</evidence>
<dbReference type="SUPFAM" id="SSF53901">
    <property type="entry name" value="Thiolase-like"/>
    <property type="match status" value="2"/>
</dbReference>
<dbReference type="EMBL" id="LT841305">
    <property type="protein sequence ID" value="SMH66911.1"/>
    <property type="molecule type" value="Genomic_DNA"/>
</dbReference>
<dbReference type="Gene3D" id="3.40.47.10">
    <property type="match status" value="1"/>
</dbReference>
<evidence type="ECO:0000313" key="8">
    <source>
        <dbReference type="Proteomes" id="UP000193925"/>
    </source>
</evidence>
<evidence type="ECO:0000313" key="7">
    <source>
        <dbReference type="EMBL" id="SMH66911.1"/>
    </source>
</evidence>
<evidence type="ECO:0000313" key="5">
    <source>
        <dbReference type="EMBL" id="CDQ08707.1"/>
    </source>
</evidence>
<dbReference type="InterPro" id="IPR016039">
    <property type="entry name" value="Thiolase-like"/>
</dbReference>
<dbReference type="PROSITE" id="PS00606">
    <property type="entry name" value="KS3_1"/>
    <property type="match status" value="1"/>
</dbReference>
<dbReference type="InterPro" id="IPR014031">
    <property type="entry name" value="Ketoacyl_synth_C"/>
</dbReference>
<organism evidence="5">
    <name type="scientific">Acidithiobacillus ferrivorans</name>
    <dbReference type="NCBI Taxonomy" id="160808"/>
    <lineage>
        <taxon>Bacteria</taxon>
        <taxon>Pseudomonadati</taxon>
        <taxon>Pseudomonadota</taxon>
        <taxon>Acidithiobacillia</taxon>
        <taxon>Acidithiobacillales</taxon>
        <taxon>Acidithiobacillaceae</taxon>
        <taxon>Acidithiobacillus</taxon>
    </lineage>
</organism>
<dbReference type="RefSeq" id="WP_035190803.1">
    <property type="nucleotide sequence ID" value="NZ_CP059488.1"/>
</dbReference>
<proteinExistence type="inferred from homology"/>
<dbReference type="PANTHER" id="PTHR11712">
    <property type="entry name" value="POLYKETIDE SYNTHASE-RELATED"/>
    <property type="match status" value="1"/>
</dbReference>
<dbReference type="AlphaFoldDB" id="A0A060UJ18"/>
<dbReference type="EC" id="2.3.1.41" evidence="5"/>
<dbReference type="Proteomes" id="UP000595420">
    <property type="component" value="Chromosome"/>
</dbReference>
<evidence type="ECO:0000259" key="4">
    <source>
        <dbReference type="PROSITE" id="PS52004"/>
    </source>
</evidence>
<accession>A0A060UJ18</accession>
<reference evidence="5" key="2">
    <citation type="submission" date="2014-07" db="EMBL/GenBank/DDBJ databases">
        <title>Initial genome analysis of the psychrotolerant acidophile Acidithiobacillus ferrivorans CF27: insights into iron and sulfur oxidation pathways and into biofilm formation.</title>
        <authorList>
            <person name="Talla E."/>
            <person name="Hedrich S."/>
            <person name="Mangenot S."/>
            <person name="Ji B."/>
            <person name="Johnson D.B."/>
            <person name="Barbe V."/>
            <person name="Bonnefoy V."/>
        </authorList>
    </citation>
    <scope>NUCLEOTIDE SEQUENCE [LARGE SCALE GENOMIC DNA]</scope>
    <source>
        <strain evidence="5">CF27</strain>
    </source>
</reference>
<dbReference type="PROSITE" id="PS52004">
    <property type="entry name" value="KS3_2"/>
    <property type="match status" value="1"/>
</dbReference>